<feature type="region of interest" description="Disordered" evidence="1">
    <location>
        <begin position="400"/>
        <end position="440"/>
    </location>
</feature>
<dbReference type="Proteomes" id="UP000243515">
    <property type="component" value="Unassembled WGS sequence"/>
</dbReference>
<dbReference type="GO" id="GO:0005737">
    <property type="term" value="C:cytoplasm"/>
    <property type="evidence" value="ECO:0007669"/>
    <property type="project" value="TreeGrafter"/>
</dbReference>
<dbReference type="PANTHER" id="PTHR28307:SF2">
    <property type="entry name" value="PROTEIN PAL1"/>
    <property type="match status" value="1"/>
</dbReference>
<evidence type="ECO:0000313" key="3">
    <source>
        <dbReference type="Proteomes" id="UP000243515"/>
    </source>
</evidence>
<dbReference type="InterPro" id="IPR013226">
    <property type="entry name" value="Pal1"/>
</dbReference>
<feature type="compositionally biased region" description="Low complexity" evidence="1">
    <location>
        <begin position="400"/>
        <end position="411"/>
    </location>
</feature>
<dbReference type="OrthoDB" id="5352132at2759"/>
<proteinExistence type="predicted"/>
<feature type="compositionally biased region" description="Polar residues" evidence="1">
    <location>
        <begin position="52"/>
        <end position="67"/>
    </location>
</feature>
<dbReference type="Pfam" id="PF08316">
    <property type="entry name" value="Pal1"/>
    <property type="match status" value="1"/>
</dbReference>
<dbReference type="AlphaFoldDB" id="A0A232LU92"/>
<sequence>MTLAPMSVPGSTVQCLKPLMIGLDPPKPPIVTCCKKLTRWIWNLVDRKPSPINLNLGSNNPFRNRTVSPSGSSPSSLASPARPDRPLSTNPFLDETEALSQSTTRDSISSMAEKPSFSGNAAELFANLSLDPSKKKPRRPPPPYTEKPPSANGTSVSGRRPNERSESVGKDPFEIFADPRPKDSGHSSSDARRPRRNSESSVVDKSKPLNSEEEKRRRERRHRDKQDRSKDAKHRARRPPAHKLDIIDKLDVTGIYGSGLFHHDGPFDACNPHRNRKGIRTAPMQAFPKDSKNMALGGAGPNNRDLDLALFHGHTTEGYTDYATTGNNRLLKQDQPMAFDATTRVEPIHGVESMGLGTSTFLEGTPASRAAIERRQSENEQMFSENGGLQRKKSLAQKFRGINRNGNPNPRMISPEPAQTSPRNSGPSEYTQRINDKNPFIQDYDDAYERKGARIQLAEEAHSTGRGRAASSPKRSSGLDRRMTNDRPVAAVGTDEAKNSVGFINRMKSLRKRPERPDY</sequence>
<feature type="compositionally biased region" description="Basic residues" evidence="1">
    <location>
        <begin position="231"/>
        <end position="241"/>
    </location>
</feature>
<name>A0A232LU92_9EURO</name>
<keyword evidence="3" id="KW-1185">Reference proteome</keyword>
<gene>
    <name evidence="2" type="ORF">Egran_04549</name>
</gene>
<accession>A0A232LU92</accession>
<dbReference type="PANTHER" id="PTHR28307">
    <property type="entry name" value="PROTEIN PAL1"/>
    <property type="match status" value="1"/>
</dbReference>
<evidence type="ECO:0008006" key="4">
    <source>
        <dbReference type="Google" id="ProtNLM"/>
    </source>
</evidence>
<evidence type="ECO:0000313" key="2">
    <source>
        <dbReference type="EMBL" id="OXV07686.1"/>
    </source>
</evidence>
<evidence type="ECO:0000256" key="1">
    <source>
        <dbReference type="SAM" id="MobiDB-lite"/>
    </source>
</evidence>
<feature type="compositionally biased region" description="Low complexity" evidence="1">
    <location>
        <begin position="68"/>
        <end position="81"/>
    </location>
</feature>
<reference evidence="2 3" key="1">
    <citation type="journal article" date="2015" name="Environ. Microbiol.">
        <title>Metagenome sequence of Elaphomyces granulatus from sporocarp tissue reveals Ascomycota ectomycorrhizal fingerprints of genome expansion and a Proteobacteria-rich microbiome.</title>
        <authorList>
            <person name="Quandt C.A."/>
            <person name="Kohler A."/>
            <person name="Hesse C.N."/>
            <person name="Sharpton T.J."/>
            <person name="Martin F."/>
            <person name="Spatafora J.W."/>
        </authorList>
    </citation>
    <scope>NUCLEOTIDE SEQUENCE [LARGE SCALE GENOMIC DNA]</scope>
    <source>
        <strain evidence="2 3">OSC145934</strain>
    </source>
</reference>
<feature type="compositionally biased region" description="Polar residues" evidence="1">
    <location>
        <begin position="417"/>
        <end position="433"/>
    </location>
</feature>
<feature type="region of interest" description="Disordered" evidence="1">
    <location>
        <begin position="52"/>
        <end position="245"/>
    </location>
</feature>
<protein>
    <recommendedName>
        <fullName evidence="4">Pal1 cell morphology protein</fullName>
    </recommendedName>
</protein>
<comment type="caution">
    <text evidence="2">The sequence shown here is derived from an EMBL/GenBank/DDBJ whole genome shotgun (WGS) entry which is preliminary data.</text>
</comment>
<organism evidence="2 3">
    <name type="scientific">Elaphomyces granulatus</name>
    <dbReference type="NCBI Taxonomy" id="519963"/>
    <lineage>
        <taxon>Eukaryota</taxon>
        <taxon>Fungi</taxon>
        <taxon>Dikarya</taxon>
        <taxon>Ascomycota</taxon>
        <taxon>Pezizomycotina</taxon>
        <taxon>Eurotiomycetes</taxon>
        <taxon>Eurotiomycetidae</taxon>
        <taxon>Eurotiales</taxon>
        <taxon>Elaphomycetaceae</taxon>
        <taxon>Elaphomyces</taxon>
    </lineage>
</organism>
<feature type="region of interest" description="Disordered" evidence="1">
    <location>
        <begin position="459"/>
        <end position="495"/>
    </location>
</feature>
<dbReference type="EMBL" id="NPHW01004635">
    <property type="protein sequence ID" value="OXV07686.1"/>
    <property type="molecule type" value="Genomic_DNA"/>
</dbReference>
<feature type="compositionally biased region" description="Basic and acidic residues" evidence="1">
    <location>
        <begin position="160"/>
        <end position="216"/>
    </location>
</feature>
<feature type="compositionally biased region" description="Polar residues" evidence="1">
    <location>
        <begin position="98"/>
        <end position="110"/>
    </location>
</feature>